<feature type="transmembrane region" description="Helical" evidence="1">
    <location>
        <begin position="24"/>
        <end position="42"/>
    </location>
</feature>
<accession>A0A4U1BE21</accession>
<gene>
    <name evidence="2" type="ORF">FCL40_08740</name>
</gene>
<feature type="transmembrane region" description="Helical" evidence="1">
    <location>
        <begin position="235"/>
        <end position="259"/>
    </location>
</feature>
<proteinExistence type="predicted"/>
<feature type="transmembrane region" description="Helical" evidence="1">
    <location>
        <begin position="162"/>
        <end position="186"/>
    </location>
</feature>
<reference evidence="2 3" key="1">
    <citation type="submission" date="2019-04" db="EMBL/GenBank/DDBJ databases">
        <authorList>
            <person name="Hwang J.C."/>
        </authorList>
    </citation>
    <scope>NUCLEOTIDE SEQUENCE [LARGE SCALE GENOMIC DNA]</scope>
    <source>
        <strain evidence="2 3">IMCC35001</strain>
    </source>
</reference>
<evidence type="ECO:0000313" key="2">
    <source>
        <dbReference type="EMBL" id="TKB49409.1"/>
    </source>
</evidence>
<feature type="transmembrane region" description="Helical" evidence="1">
    <location>
        <begin position="193"/>
        <end position="215"/>
    </location>
</feature>
<dbReference type="Pfam" id="PF12679">
    <property type="entry name" value="ABC2_membrane_2"/>
    <property type="match status" value="1"/>
</dbReference>
<name>A0A4U1BE21_9GAMM</name>
<keyword evidence="1" id="KW-0472">Membrane</keyword>
<dbReference type="GO" id="GO:0140359">
    <property type="term" value="F:ABC-type transporter activity"/>
    <property type="evidence" value="ECO:0007669"/>
    <property type="project" value="InterPro"/>
</dbReference>
<feature type="transmembrane region" description="Helical" evidence="1">
    <location>
        <begin position="122"/>
        <end position="150"/>
    </location>
</feature>
<keyword evidence="1" id="KW-1133">Transmembrane helix</keyword>
<protein>
    <submittedName>
        <fullName evidence="2">ABC transporter</fullName>
    </submittedName>
</protein>
<dbReference type="Proteomes" id="UP000305674">
    <property type="component" value="Unassembled WGS sequence"/>
</dbReference>
<dbReference type="AlphaFoldDB" id="A0A4U1BE21"/>
<sequence>MSLTHLRLTAAFELRRLFATRRGLLWLLAFALVWGLLLRYPILGAADLLRREDMREFFLSLSPDGLSTLYLWSSPELAIFWVAALVLYPMATIGLAADQMASDLQRGTLRFLTLRISRDSLLLGRFLGMMTIQLLMILASLAGTLGLAIYKGAALLPLLGQSTLVTLNLLLVVLPFTATMALLSLLAKSGRQAVVLATLFWLMLPLATGLLSMAWQPLEHLLLLVPGGQIKELMVMTPAAALTTGWQPLTQTLLMLVLARQTLERSSL</sequence>
<keyword evidence="1" id="KW-0812">Transmembrane</keyword>
<dbReference type="EMBL" id="SWCI01000004">
    <property type="protein sequence ID" value="TKB49409.1"/>
    <property type="molecule type" value="Genomic_DNA"/>
</dbReference>
<comment type="caution">
    <text evidence="2">The sequence shown here is derived from an EMBL/GenBank/DDBJ whole genome shotgun (WGS) entry which is preliminary data.</text>
</comment>
<dbReference type="RefSeq" id="WP_136852840.1">
    <property type="nucleotide sequence ID" value="NZ_SWCI01000004.1"/>
</dbReference>
<keyword evidence="3" id="KW-1185">Reference proteome</keyword>
<organism evidence="2 3">
    <name type="scientific">Ferrimonas sediminicola</name>
    <dbReference type="NCBI Taxonomy" id="2569538"/>
    <lineage>
        <taxon>Bacteria</taxon>
        <taxon>Pseudomonadati</taxon>
        <taxon>Pseudomonadota</taxon>
        <taxon>Gammaproteobacteria</taxon>
        <taxon>Alteromonadales</taxon>
        <taxon>Ferrimonadaceae</taxon>
        <taxon>Ferrimonas</taxon>
    </lineage>
</organism>
<dbReference type="OrthoDB" id="6398332at2"/>
<evidence type="ECO:0000313" key="3">
    <source>
        <dbReference type="Proteomes" id="UP000305674"/>
    </source>
</evidence>
<feature type="transmembrane region" description="Helical" evidence="1">
    <location>
        <begin position="78"/>
        <end position="101"/>
    </location>
</feature>
<evidence type="ECO:0000256" key="1">
    <source>
        <dbReference type="SAM" id="Phobius"/>
    </source>
</evidence>
<dbReference type="GO" id="GO:0005886">
    <property type="term" value="C:plasma membrane"/>
    <property type="evidence" value="ECO:0007669"/>
    <property type="project" value="UniProtKB-SubCell"/>
</dbReference>